<dbReference type="Proteomes" id="UP001197214">
    <property type="component" value="Unassembled WGS sequence"/>
</dbReference>
<keyword evidence="6" id="KW-0597">Phosphoprotein</keyword>
<keyword evidence="1" id="KW-0547">Nucleotide-binding</keyword>
<evidence type="ECO:0000259" key="8">
    <source>
        <dbReference type="PROSITE" id="PS50110"/>
    </source>
</evidence>
<sequence length="413" mass="44372">MPSVQILFVDDDRDIVAAARMVARRSGMELVGASDPAAAWSLLAERRYDVILLDLNFARGHTSGEEGFRMLADLMANDPQAVVIVATGHSGINVAVEAMRMGASDFVIKPWSNDALAERLKRGAALAHARRAAMGEGGDEPAILLGDDPAIERVRRTIVRVGATSAPVLALGPAGSGKSLVIDLLRRQCAGAGEPCVEIGMHDAIDMGKIEEALAGSQGGTLILDHVETTPHRLQPHLAARLSGRRILAMARGDRQSVRAALDADLLMQLNTIEIELPRLSTRVGDALLLARHFADLFARRHGLIARTLSDEAARAIVADDWPDDVRGLRQAIERAVLLAEGGEIEIADLGLDAAIQSEGRPRAAAADLNLDRAEKHLIEAALDRHRFNISRAADELGLTRAALYRRMAKHGL</sequence>
<feature type="domain" description="Response regulatory" evidence="8">
    <location>
        <begin position="5"/>
        <end position="124"/>
    </location>
</feature>
<dbReference type="Pfam" id="PF14532">
    <property type="entry name" value="Sigma54_activ_2"/>
    <property type="match status" value="1"/>
</dbReference>
<dbReference type="EMBL" id="JAHWZX010000009">
    <property type="protein sequence ID" value="MBW4331363.1"/>
    <property type="molecule type" value="Genomic_DNA"/>
</dbReference>
<name>A0ABS6XNN7_9SPHN</name>
<dbReference type="Pfam" id="PF00072">
    <property type="entry name" value="Response_reg"/>
    <property type="match status" value="1"/>
</dbReference>
<dbReference type="PANTHER" id="PTHR32071:SF57">
    <property type="entry name" value="C4-DICARBOXYLATE TRANSPORT TRANSCRIPTIONAL REGULATORY PROTEIN DCTD"/>
    <property type="match status" value="1"/>
</dbReference>
<dbReference type="InterPro" id="IPR058031">
    <property type="entry name" value="AAA_lid_NorR"/>
</dbReference>
<dbReference type="InterPro" id="IPR002078">
    <property type="entry name" value="Sigma_54_int"/>
</dbReference>
<keyword evidence="10" id="KW-1185">Reference proteome</keyword>
<keyword evidence="3" id="KW-0902">Two-component regulatory system</keyword>
<evidence type="ECO:0000256" key="6">
    <source>
        <dbReference type="PROSITE-ProRule" id="PRU00169"/>
    </source>
</evidence>
<proteinExistence type="predicted"/>
<gene>
    <name evidence="9" type="ORF">KY084_10815</name>
</gene>
<dbReference type="Pfam" id="PF25601">
    <property type="entry name" value="AAA_lid_14"/>
    <property type="match status" value="1"/>
</dbReference>
<dbReference type="Pfam" id="PF02954">
    <property type="entry name" value="HTH_8"/>
    <property type="match status" value="1"/>
</dbReference>
<dbReference type="InterPro" id="IPR002197">
    <property type="entry name" value="HTH_Fis"/>
</dbReference>
<dbReference type="SMART" id="SM00448">
    <property type="entry name" value="REC"/>
    <property type="match status" value="1"/>
</dbReference>
<keyword evidence="4" id="KW-0805">Transcription regulation</keyword>
<evidence type="ECO:0000256" key="1">
    <source>
        <dbReference type="ARBA" id="ARBA00022741"/>
    </source>
</evidence>
<dbReference type="PANTHER" id="PTHR32071">
    <property type="entry name" value="TRANSCRIPTIONAL REGULATORY PROTEIN"/>
    <property type="match status" value="1"/>
</dbReference>
<dbReference type="CDD" id="cd00156">
    <property type="entry name" value="REC"/>
    <property type="match status" value="1"/>
</dbReference>
<feature type="domain" description="Sigma-54 factor interaction" evidence="7">
    <location>
        <begin position="144"/>
        <end position="338"/>
    </location>
</feature>
<comment type="caution">
    <text evidence="9">The sequence shown here is derived from an EMBL/GenBank/DDBJ whole genome shotgun (WGS) entry which is preliminary data.</text>
</comment>
<protein>
    <submittedName>
        <fullName evidence="9">Response regulator</fullName>
    </submittedName>
</protein>
<dbReference type="InterPro" id="IPR001789">
    <property type="entry name" value="Sig_transdc_resp-reg_receiver"/>
</dbReference>
<evidence type="ECO:0000259" key="7">
    <source>
        <dbReference type="PROSITE" id="PS50045"/>
    </source>
</evidence>
<keyword evidence="5" id="KW-0804">Transcription</keyword>
<feature type="modified residue" description="4-aspartylphosphate" evidence="6">
    <location>
        <position position="54"/>
    </location>
</feature>
<reference evidence="9 10" key="1">
    <citation type="submission" date="2021-07" db="EMBL/GenBank/DDBJ databases">
        <title>Stakelama flava sp. nov., a novel endophytic bacterium isolated from branch of Kandelia candel.</title>
        <authorList>
            <person name="Tuo L."/>
        </authorList>
    </citation>
    <scope>NUCLEOTIDE SEQUENCE [LARGE SCALE GENOMIC DNA]</scope>
    <source>
        <strain evidence="9 10">CBK3Z-3</strain>
    </source>
</reference>
<dbReference type="PROSITE" id="PS50110">
    <property type="entry name" value="RESPONSE_REGULATORY"/>
    <property type="match status" value="1"/>
</dbReference>
<accession>A0ABS6XNN7</accession>
<dbReference type="PROSITE" id="PS50045">
    <property type="entry name" value="SIGMA54_INTERACT_4"/>
    <property type="match status" value="1"/>
</dbReference>
<organism evidence="9 10">
    <name type="scientific">Stakelama flava</name>
    <dbReference type="NCBI Taxonomy" id="2860338"/>
    <lineage>
        <taxon>Bacteria</taxon>
        <taxon>Pseudomonadati</taxon>
        <taxon>Pseudomonadota</taxon>
        <taxon>Alphaproteobacteria</taxon>
        <taxon>Sphingomonadales</taxon>
        <taxon>Sphingomonadaceae</taxon>
        <taxon>Stakelama</taxon>
    </lineage>
</organism>
<dbReference type="RefSeq" id="WP_219238472.1">
    <property type="nucleotide sequence ID" value="NZ_JAHWZX010000009.1"/>
</dbReference>
<evidence type="ECO:0000313" key="10">
    <source>
        <dbReference type="Proteomes" id="UP001197214"/>
    </source>
</evidence>
<evidence type="ECO:0000313" key="9">
    <source>
        <dbReference type="EMBL" id="MBW4331363.1"/>
    </source>
</evidence>
<keyword evidence="2" id="KW-0067">ATP-binding</keyword>
<evidence type="ECO:0000256" key="2">
    <source>
        <dbReference type="ARBA" id="ARBA00022840"/>
    </source>
</evidence>
<evidence type="ECO:0000256" key="3">
    <source>
        <dbReference type="ARBA" id="ARBA00023012"/>
    </source>
</evidence>
<evidence type="ECO:0000256" key="4">
    <source>
        <dbReference type="ARBA" id="ARBA00023015"/>
    </source>
</evidence>
<evidence type="ECO:0000256" key="5">
    <source>
        <dbReference type="ARBA" id="ARBA00023163"/>
    </source>
</evidence>